<evidence type="ECO:0000256" key="3">
    <source>
        <dbReference type="ARBA" id="ARBA00012572"/>
    </source>
</evidence>
<dbReference type="Gene3D" id="3.20.20.70">
    <property type="entry name" value="Aldolase class I"/>
    <property type="match status" value="1"/>
</dbReference>
<comment type="similarity">
    <text evidence="9">Belongs to the TrpF family.</text>
</comment>
<evidence type="ECO:0000256" key="7">
    <source>
        <dbReference type="ARBA" id="ARBA00023141"/>
    </source>
</evidence>
<dbReference type="PANTHER" id="PTHR42894:SF1">
    <property type="entry name" value="N-(5'-PHOSPHORIBOSYL)ANTHRANILATE ISOMERASE"/>
    <property type="match status" value="1"/>
</dbReference>
<keyword evidence="7 9" id="KW-0057">Aromatic amino acid biosynthesis</keyword>
<name>A0ABV5QT80_9ACTN</name>
<comment type="catalytic activity">
    <reaction evidence="1 9">
        <text>N-(5-phospho-beta-D-ribosyl)anthranilate = 1-(2-carboxyphenylamino)-1-deoxy-D-ribulose 5-phosphate</text>
        <dbReference type="Rhea" id="RHEA:21540"/>
        <dbReference type="ChEBI" id="CHEBI:18277"/>
        <dbReference type="ChEBI" id="CHEBI:58613"/>
        <dbReference type="EC" id="5.3.1.24"/>
    </reaction>
</comment>
<dbReference type="Proteomes" id="UP001589716">
    <property type="component" value="Unassembled WGS sequence"/>
</dbReference>
<evidence type="ECO:0000256" key="2">
    <source>
        <dbReference type="ARBA" id="ARBA00004664"/>
    </source>
</evidence>
<keyword evidence="12" id="KW-1185">Reference proteome</keyword>
<proteinExistence type="inferred from homology"/>
<sequence length="235" mass="24163">MFVKVCGLATTADIDVAAEAGADAIGLVISGTSVRGLDRDVAARLAAHARSHTPAHVLCVLVVNDTPAEEAARLARELDVDALQLHGPYTGTDFERAARVFPRLWRATSLKERPDTRVGALGEEVLLLDSPRAGSGARWDLSLLDGARPDGAWLLAGGLAPENVAEAIDRARPWGVDVSSGVESAPGVKDHDRVRAFVAAAKATGAATAAVTDPAVVTAPSEVTAPAAKAAGAED</sequence>
<organism evidence="11 12">
    <name type="scientific">Streptomyces roseoviridis</name>
    <dbReference type="NCBI Taxonomy" id="67361"/>
    <lineage>
        <taxon>Bacteria</taxon>
        <taxon>Bacillati</taxon>
        <taxon>Actinomycetota</taxon>
        <taxon>Actinomycetes</taxon>
        <taxon>Kitasatosporales</taxon>
        <taxon>Streptomycetaceae</taxon>
        <taxon>Streptomyces</taxon>
    </lineage>
</organism>
<accession>A0ABV5QT80</accession>
<evidence type="ECO:0000256" key="1">
    <source>
        <dbReference type="ARBA" id="ARBA00001164"/>
    </source>
</evidence>
<evidence type="ECO:0000256" key="5">
    <source>
        <dbReference type="ARBA" id="ARBA00022605"/>
    </source>
</evidence>
<dbReference type="EMBL" id="JBHMCT010000013">
    <property type="protein sequence ID" value="MFB9556672.1"/>
    <property type="molecule type" value="Genomic_DNA"/>
</dbReference>
<dbReference type="InterPro" id="IPR001240">
    <property type="entry name" value="PRAI_dom"/>
</dbReference>
<keyword evidence="8 9" id="KW-0413">Isomerase</keyword>
<comment type="caution">
    <text evidence="11">The sequence shown here is derived from an EMBL/GenBank/DDBJ whole genome shotgun (WGS) entry which is preliminary data.</text>
</comment>
<dbReference type="PANTHER" id="PTHR42894">
    <property type="entry name" value="N-(5'-PHOSPHORIBOSYL)ANTHRANILATE ISOMERASE"/>
    <property type="match status" value="1"/>
</dbReference>
<evidence type="ECO:0000256" key="4">
    <source>
        <dbReference type="ARBA" id="ARBA00022272"/>
    </source>
</evidence>
<dbReference type="CDD" id="cd00405">
    <property type="entry name" value="PRAI"/>
    <property type="match status" value="1"/>
</dbReference>
<evidence type="ECO:0000256" key="6">
    <source>
        <dbReference type="ARBA" id="ARBA00022822"/>
    </source>
</evidence>
<dbReference type="EC" id="5.3.1.24" evidence="3 9"/>
<evidence type="ECO:0000313" key="12">
    <source>
        <dbReference type="Proteomes" id="UP001589716"/>
    </source>
</evidence>
<dbReference type="GO" id="GO:0016853">
    <property type="term" value="F:isomerase activity"/>
    <property type="evidence" value="ECO:0007669"/>
    <property type="project" value="UniProtKB-KW"/>
</dbReference>
<keyword evidence="6 9" id="KW-0822">Tryptophan biosynthesis</keyword>
<dbReference type="RefSeq" id="WP_345484876.1">
    <property type="nucleotide sequence ID" value="NZ_BAAAWU010000001.1"/>
</dbReference>
<keyword evidence="5 9" id="KW-0028">Amino-acid biosynthesis</keyword>
<dbReference type="HAMAP" id="MF_00135">
    <property type="entry name" value="PRAI"/>
    <property type="match status" value="1"/>
</dbReference>
<dbReference type="SUPFAM" id="SSF51366">
    <property type="entry name" value="Ribulose-phoshate binding barrel"/>
    <property type="match status" value="1"/>
</dbReference>
<evidence type="ECO:0000256" key="9">
    <source>
        <dbReference type="HAMAP-Rule" id="MF_00135"/>
    </source>
</evidence>
<dbReference type="Pfam" id="PF00697">
    <property type="entry name" value="PRAI"/>
    <property type="match status" value="1"/>
</dbReference>
<evidence type="ECO:0000313" key="11">
    <source>
        <dbReference type="EMBL" id="MFB9556672.1"/>
    </source>
</evidence>
<evidence type="ECO:0000259" key="10">
    <source>
        <dbReference type="Pfam" id="PF00697"/>
    </source>
</evidence>
<evidence type="ECO:0000256" key="8">
    <source>
        <dbReference type="ARBA" id="ARBA00023235"/>
    </source>
</evidence>
<comment type="pathway">
    <text evidence="2 9">Amino-acid biosynthesis; L-tryptophan biosynthesis; L-tryptophan from chorismate: step 3/5.</text>
</comment>
<reference evidence="11 12" key="1">
    <citation type="submission" date="2024-09" db="EMBL/GenBank/DDBJ databases">
        <authorList>
            <person name="Sun Q."/>
            <person name="Mori K."/>
        </authorList>
    </citation>
    <scope>NUCLEOTIDE SEQUENCE [LARGE SCALE GENOMIC DNA]</scope>
    <source>
        <strain evidence="11 12">JCM 4414</strain>
    </source>
</reference>
<feature type="domain" description="N-(5'phosphoribosyl) anthranilate isomerase (PRAI)" evidence="10">
    <location>
        <begin position="3"/>
        <end position="199"/>
    </location>
</feature>
<dbReference type="InterPro" id="IPR011060">
    <property type="entry name" value="RibuloseP-bd_barrel"/>
</dbReference>
<protein>
    <recommendedName>
        <fullName evidence="4 9">N-(5'-phosphoribosyl)anthranilate isomerase</fullName>
        <shortName evidence="9">PRAI</shortName>
        <ecNumber evidence="3 9">5.3.1.24</ecNumber>
    </recommendedName>
</protein>
<gene>
    <name evidence="9" type="primary">trpF</name>
    <name evidence="11" type="ORF">ACFFTP_21080</name>
</gene>
<dbReference type="InterPro" id="IPR013785">
    <property type="entry name" value="Aldolase_TIM"/>
</dbReference>
<dbReference type="InterPro" id="IPR044643">
    <property type="entry name" value="TrpF_fam"/>
</dbReference>